<dbReference type="Gene3D" id="1.10.287.130">
    <property type="match status" value="1"/>
</dbReference>
<dbReference type="Proteomes" id="UP000254496">
    <property type="component" value="Unassembled WGS sequence"/>
</dbReference>
<evidence type="ECO:0000256" key="9">
    <source>
        <dbReference type="ARBA" id="ARBA00022692"/>
    </source>
</evidence>
<dbReference type="PANTHER" id="PTHR45436">
    <property type="entry name" value="SENSOR HISTIDINE KINASE YKOH"/>
    <property type="match status" value="1"/>
</dbReference>
<evidence type="ECO:0000256" key="11">
    <source>
        <dbReference type="ARBA" id="ARBA00022777"/>
    </source>
</evidence>
<keyword evidence="13 16" id="KW-1133">Transmembrane helix</keyword>
<dbReference type="SMART" id="SM00388">
    <property type="entry name" value="HisKA"/>
    <property type="match status" value="1"/>
</dbReference>
<evidence type="ECO:0000256" key="14">
    <source>
        <dbReference type="ARBA" id="ARBA00023012"/>
    </source>
</evidence>
<dbReference type="AlphaFoldDB" id="A0A377HUT3"/>
<feature type="domain" description="Histidine kinase" evidence="17">
    <location>
        <begin position="227"/>
        <end position="431"/>
    </location>
</feature>
<evidence type="ECO:0000256" key="2">
    <source>
        <dbReference type="ARBA" id="ARBA00004429"/>
    </source>
</evidence>
<keyword evidence="7" id="KW-0597">Phosphoprotein</keyword>
<evidence type="ECO:0000259" key="17">
    <source>
        <dbReference type="PROSITE" id="PS50109"/>
    </source>
</evidence>
<dbReference type="InterPro" id="IPR036890">
    <property type="entry name" value="HATPase_C_sf"/>
</dbReference>
<dbReference type="PANTHER" id="PTHR45436:SF14">
    <property type="entry name" value="SENSOR PROTEIN QSEC"/>
    <property type="match status" value="1"/>
</dbReference>
<evidence type="ECO:0000256" key="1">
    <source>
        <dbReference type="ARBA" id="ARBA00000085"/>
    </source>
</evidence>
<dbReference type="InterPro" id="IPR003594">
    <property type="entry name" value="HATPase_dom"/>
</dbReference>
<dbReference type="InterPro" id="IPR050428">
    <property type="entry name" value="TCS_sensor_his_kinase"/>
</dbReference>
<evidence type="ECO:0000313" key="20">
    <source>
        <dbReference type="Proteomes" id="UP000254329"/>
    </source>
</evidence>
<dbReference type="CDD" id="cd00082">
    <property type="entry name" value="HisKA"/>
    <property type="match status" value="1"/>
</dbReference>
<keyword evidence="12" id="KW-0067">ATP-binding</keyword>
<protein>
    <recommendedName>
        <fullName evidence="4">Sensor protein QseC</fullName>
        <ecNumber evidence="3">2.7.13.3</ecNumber>
    </recommendedName>
</protein>
<evidence type="ECO:0000313" key="18">
    <source>
        <dbReference type="EMBL" id="STO60202.1"/>
    </source>
</evidence>
<keyword evidence="6" id="KW-0997">Cell inner membrane</keyword>
<dbReference type="InterPro" id="IPR005467">
    <property type="entry name" value="His_kinase_dom"/>
</dbReference>
<proteinExistence type="predicted"/>
<dbReference type="InterPro" id="IPR036097">
    <property type="entry name" value="HisK_dim/P_sf"/>
</dbReference>
<dbReference type="SUPFAM" id="SSF55874">
    <property type="entry name" value="ATPase domain of HSP90 chaperone/DNA topoisomerase II/histidine kinase"/>
    <property type="match status" value="1"/>
</dbReference>
<gene>
    <name evidence="18" type="primary">qseC</name>
    <name evidence="18" type="ORF">NCTC1659_01478</name>
    <name evidence="19" type="ORF">NCTC8540_01376</name>
</gene>
<keyword evidence="14" id="KW-0902">Two-component regulatory system</keyword>
<keyword evidence="5" id="KW-1003">Cell membrane</keyword>
<dbReference type="NCBIfam" id="NF007664">
    <property type="entry name" value="PRK10337.1"/>
    <property type="match status" value="1"/>
</dbReference>
<keyword evidence="20" id="KW-1185">Reference proteome</keyword>
<evidence type="ECO:0000256" key="15">
    <source>
        <dbReference type="ARBA" id="ARBA00023136"/>
    </source>
</evidence>
<evidence type="ECO:0000313" key="21">
    <source>
        <dbReference type="Proteomes" id="UP000254496"/>
    </source>
</evidence>
<dbReference type="PROSITE" id="PS50109">
    <property type="entry name" value="HIS_KIN"/>
    <property type="match status" value="1"/>
</dbReference>
<evidence type="ECO:0000256" key="6">
    <source>
        <dbReference type="ARBA" id="ARBA00022519"/>
    </source>
</evidence>
<keyword evidence="9 16" id="KW-0812">Transmembrane</keyword>
<dbReference type="Pfam" id="PF00512">
    <property type="entry name" value="HisKA"/>
    <property type="match status" value="1"/>
</dbReference>
<dbReference type="FunFam" id="1.10.287.130:FF:000035">
    <property type="entry name" value="Two-component sensor histidine kinase"/>
    <property type="match status" value="1"/>
</dbReference>
<evidence type="ECO:0000256" key="10">
    <source>
        <dbReference type="ARBA" id="ARBA00022741"/>
    </source>
</evidence>
<dbReference type="EMBL" id="UGHF01000001">
    <property type="protein sequence ID" value="STO60202.1"/>
    <property type="molecule type" value="Genomic_DNA"/>
</dbReference>
<dbReference type="InterPro" id="IPR003661">
    <property type="entry name" value="HisK_dim/P_dom"/>
</dbReference>
<accession>A0A377HUT3</accession>
<dbReference type="Gene3D" id="1.20.5.1040">
    <property type="entry name" value="Sensor protein qsec"/>
    <property type="match status" value="2"/>
</dbReference>
<sequence>MVAWLHGCMVAWLQVRSEVNEVFDAQQILFAKRLASSDLRTILIEKQNIDLLPRHQNREKVTKKVGYDDAFAFAIFTEDGKITLSDGRNGDNFLFESKGGFSHSKIRNDDDLWRIFWLPAANGRLTIAVGQEIDYRNDLIYSMVFGQMWIWFASLPFLLALIIWVIKRELEILSLLGDQLNQRTPEDNSLLATENVPREIIPFVDNLNNFFDRTSLMLLRERRFTSDAAHELRSPLAALQIQAEVAKLSSEDPILREKSLDNVMQGIQRATQLIEQLLTLSRLDNLQEIHWQQLITSLIGELYFSAQERNIELIFEHKGSPKLQQGQPLLLALMLRNLIDNGIKYCRDGSIIKVILTAERIIVEDNGGGVGEDELIKLGQRFYRPAGQNEKGSDLGLSIVMRIAELHGYKVRLENVMSESQQKGLKVDILL</sequence>
<reference evidence="20 21" key="1">
    <citation type="submission" date="2018-06" db="EMBL/GenBank/DDBJ databases">
        <authorList>
            <consortium name="Pathogen Informatics"/>
            <person name="Doyle S."/>
        </authorList>
    </citation>
    <scope>NUCLEOTIDE SEQUENCE [LARGE SCALE GENOMIC DNA]</scope>
    <source>
        <strain evidence="18 20">NCTC1659</strain>
        <strain evidence="19 21">NCTC8540</strain>
    </source>
</reference>
<evidence type="ECO:0000256" key="16">
    <source>
        <dbReference type="SAM" id="Phobius"/>
    </source>
</evidence>
<evidence type="ECO:0000313" key="19">
    <source>
        <dbReference type="EMBL" id="STO68862.1"/>
    </source>
</evidence>
<dbReference type="Pfam" id="PF02518">
    <property type="entry name" value="HATPase_c"/>
    <property type="match status" value="1"/>
</dbReference>
<evidence type="ECO:0000256" key="5">
    <source>
        <dbReference type="ARBA" id="ARBA00022475"/>
    </source>
</evidence>
<dbReference type="EC" id="2.7.13.3" evidence="3"/>
<dbReference type="GO" id="GO:0000155">
    <property type="term" value="F:phosphorelay sensor kinase activity"/>
    <property type="evidence" value="ECO:0007669"/>
    <property type="project" value="InterPro"/>
</dbReference>
<comment type="catalytic activity">
    <reaction evidence="1">
        <text>ATP + protein L-histidine = ADP + protein N-phospho-L-histidine.</text>
        <dbReference type="EC" id="2.7.13.3"/>
    </reaction>
</comment>
<evidence type="ECO:0000256" key="3">
    <source>
        <dbReference type="ARBA" id="ARBA00012438"/>
    </source>
</evidence>
<evidence type="ECO:0000256" key="13">
    <source>
        <dbReference type="ARBA" id="ARBA00022989"/>
    </source>
</evidence>
<comment type="subcellular location">
    <subcellularLocation>
        <location evidence="2">Cell inner membrane</location>
        <topology evidence="2">Multi-pass membrane protein</topology>
    </subcellularLocation>
</comment>
<evidence type="ECO:0000256" key="8">
    <source>
        <dbReference type="ARBA" id="ARBA00022679"/>
    </source>
</evidence>
<dbReference type="GO" id="GO:0005524">
    <property type="term" value="F:ATP binding"/>
    <property type="evidence" value="ECO:0007669"/>
    <property type="project" value="UniProtKB-KW"/>
</dbReference>
<name>A0A377HUT3_9PAST</name>
<evidence type="ECO:0000256" key="4">
    <source>
        <dbReference type="ARBA" id="ARBA00017234"/>
    </source>
</evidence>
<dbReference type="OrthoDB" id="9809766at2"/>
<feature type="transmembrane region" description="Helical" evidence="16">
    <location>
        <begin position="148"/>
        <end position="166"/>
    </location>
</feature>
<dbReference type="EMBL" id="UGHJ01000001">
    <property type="protein sequence ID" value="STO68862.1"/>
    <property type="molecule type" value="Genomic_DNA"/>
</dbReference>
<dbReference type="Gene3D" id="3.30.565.10">
    <property type="entry name" value="Histidine kinase-like ATPase, C-terminal domain"/>
    <property type="match status" value="1"/>
</dbReference>
<dbReference type="GO" id="GO:0005886">
    <property type="term" value="C:plasma membrane"/>
    <property type="evidence" value="ECO:0007669"/>
    <property type="project" value="TreeGrafter"/>
</dbReference>
<evidence type="ECO:0000256" key="7">
    <source>
        <dbReference type="ARBA" id="ARBA00022553"/>
    </source>
</evidence>
<keyword evidence="15 16" id="KW-0472">Membrane</keyword>
<keyword evidence="10" id="KW-0547">Nucleotide-binding</keyword>
<evidence type="ECO:0000256" key="12">
    <source>
        <dbReference type="ARBA" id="ARBA00022840"/>
    </source>
</evidence>
<organism evidence="18 20">
    <name type="scientific">Canicola haemoglobinophilus</name>
    <dbReference type="NCBI Taxonomy" id="733"/>
    <lineage>
        <taxon>Bacteria</taxon>
        <taxon>Pseudomonadati</taxon>
        <taxon>Pseudomonadota</taxon>
        <taxon>Gammaproteobacteria</taxon>
        <taxon>Pasteurellales</taxon>
        <taxon>Pasteurellaceae</taxon>
        <taxon>Canicola</taxon>
    </lineage>
</organism>
<keyword evidence="8 18" id="KW-0808">Transferase</keyword>
<dbReference type="Proteomes" id="UP000254329">
    <property type="component" value="Unassembled WGS sequence"/>
</dbReference>
<keyword evidence="11" id="KW-0418">Kinase</keyword>
<dbReference type="SUPFAM" id="SSF47384">
    <property type="entry name" value="Homodimeric domain of signal transducing histidine kinase"/>
    <property type="match status" value="1"/>
</dbReference>
<dbReference type="SMART" id="SM00387">
    <property type="entry name" value="HATPase_c"/>
    <property type="match status" value="1"/>
</dbReference>
<dbReference type="InterPro" id="IPR059132">
    <property type="entry name" value="QseC"/>
</dbReference>